<feature type="domain" description="WW" evidence="2">
    <location>
        <begin position="144"/>
        <end position="171"/>
    </location>
</feature>
<feature type="domain" description="Rho-GAP" evidence="3">
    <location>
        <begin position="771"/>
        <end position="960"/>
    </location>
</feature>
<gene>
    <name evidence="5" type="ORF">RSOLAG1IB_04145</name>
</gene>
<dbReference type="OrthoDB" id="437889at2759"/>
<dbReference type="PROSITE" id="PS50238">
    <property type="entry name" value="RHOGAP"/>
    <property type="match status" value="1"/>
</dbReference>
<evidence type="ECO:0000256" key="1">
    <source>
        <dbReference type="SAM" id="MobiDB-lite"/>
    </source>
</evidence>
<evidence type="ECO:0000313" key="5">
    <source>
        <dbReference type="EMBL" id="CEL60906.1"/>
    </source>
</evidence>
<evidence type="ECO:0000259" key="2">
    <source>
        <dbReference type="PROSITE" id="PS50020"/>
    </source>
</evidence>
<dbReference type="PANTHER" id="PTHR45876:SF8">
    <property type="entry name" value="FI04035P"/>
    <property type="match status" value="1"/>
</dbReference>
<dbReference type="SMART" id="SM00139">
    <property type="entry name" value="MyTH4"/>
    <property type="match status" value="1"/>
</dbReference>
<dbReference type="InterPro" id="IPR008936">
    <property type="entry name" value="Rho_GTPase_activation_prot"/>
</dbReference>
<dbReference type="PROSITE" id="PS50020">
    <property type="entry name" value="WW_DOMAIN_2"/>
    <property type="match status" value="1"/>
</dbReference>
<evidence type="ECO:0000259" key="3">
    <source>
        <dbReference type="PROSITE" id="PS50238"/>
    </source>
</evidence>
<dbReference type="GO" id="GO:0005096">
    <property type="term" value="F:GTPase activator activity"/>
    <property type="evidence" value="ECO:0007669"/>
    <property type="project" value="TreeGrafter"/>
</dbReference>
<accession>A0A0B7FSF2</accession>
<dbReference type="STRING" id="1108050.A0A0B7FSF2"/>
<dbReference type="InterPro" id="IPR036020">
    <property type="entry name" value="WW_dom_sf"/>
</dbReference>
<feature type="compositionally biased region" description="Basic and acidic residues" evidence="1">
    <location>
        <begin position="352"/>
        <end position="369"/>
    </location>
</feature>
<feature type="compositionally biased region" description="Low complexity" evidence="1">
    <location>
        <begin position="381"/>
        <end position="398"/>
    </location>
</feature>
<keyword evidence="6" id="KW-1185">Reference proteome</keyword>
<feature type="compositionally biased region" description="Polar residues" evidence="1">
    <location>
        <begin position="245"/>
        <end position="259"/>
    </location>
</feature>
<name>A0A0B7FSF2_THACB</name>
<dbReference type="SUPFAM" id="SSF48350">
    <property type="entry name" value="GTPase activation domain, GAP"/>
    <property type="match status" value="1"/>
</dbReference>
<dbReference type="InterPro" id="IPR038185">
    <property type="entry name" value="MyTH4_dom_sf"/>
</dbReference>
<proteinExistence type="predicted"/>
<dbReference type="GO" id="GO:0007165">
    <property type="term" value="P:signal transduction"/>
    <property type="evidence" value="ECO:0007669"/>
    <property type="project" value="InterPro"/>
</dbReference>
<dbReference type="Gene3D" id="1.10.555.10">
    <property type="entry name" value="Rho GTPase activation protein"/>
    <property type="match status" value="1"/>
</dbReference>
<dbReference type="InterPro" id="IPR000198">
    <property type="entry name" value="RhoGAP_dom"/>
</dbReference>
<feature type="region of interest" description="Disordered" evidence="1">
    <location>
        <begin position="596"/>
        <end position="648"/>
    </location>
</feature>
<dbReference type="InterPro" id="IPR001202">
    <property type="entry name" value="WW_dom"/>
</dbReference>
<evidence type="ECO:0000313" key="6">
    <source>
        <dbReference type="Proteomes" id="UP000059188"/>
    </source>
</evidence>
<feature type="compositionally biased region" description="Polar residues" evidence="1">
    <location>
        <begin position="192"/>
        <end position="205"/>
    </location>
</feature>
<dbReference type="Pfam" id="PF00620">
    <property type="entry name" value="RhoGAP"/>
    <property type="match status" value="1"/>
</dbReference>
<organism evidence="5 6">
    <name type="scientific">Thanatephorus cucumeris (strain AG1-IB / isolate 7/3/14)</name>
    <name type="common">Lettuce bottom rot fungus</name>
    <name type="synonym">Rhizoctonia solani</name>
    <dbReference type="NCBI Taxonomy" id="1108050"/>
    <lineage>
        <taxon>Eukaryota</taxon>
        <taxon>Fungi</taxon>
        <taxon>Dikarya</taxon>
        <taxon>Basidiomycota</taxon>
        <taxon>Agaricomycotina</taxon>
        <taxon>Agaricomycetes</taxon>
        <taxon>Cantharellales</taxon>
        <taxon>Ceratobasidiaceae</taxon>
        <taxon>Rhizoctonia</taxon>
        <taxon>Rhizoctonia solani AG-1</taxon>
    </lineage>
</organism>
<dbReference type="Gene3D" id="2.20.70.10">
    <property type="match status" value="1"/>
</dbReference>
<dbReference type="FunFam" id="1.10.555.10:FF:000045">
    <property type="entry name" value="RhoGAP domain containing protein"/>
    <property type="match status" value="1"/>
</dbReference>
<feature type="compositionally biased region" description="Low complexity" evidence="1">
    <location>
        <begin position="274"/>
        <end position="285"/>
    </location>
</feature>
<dbReference type="AlphaFoldDB" id="A0A0B7FSF2"/>
<feature type="compositionally biased region" description="Basic and acidic residues" evidence="1">
    <location>
        <begin position="328"/>
        <end position="337"/>
    </location>
</feature>
<dbReference type="PANTHER" id="PTHR45876">
    <property type="entry name" value="FI04035P"/>
    <property type="match status" value="1"/>
</dbReference>
<reference evidence="5 6" key="1">
    <citation type="submission" date="2014-11" db="EMBL/GenBank/DDBJ databases">
        <authorList>
            <person name="Wibberg Daniel"/>
        </authorList>
    </citation>
    <scope>NUCLEOTIDE SEQUENCE [LARGE SCALE GENOMIC DNA]</scope>
    <source>
        <strain evidence="5">Rhizoctonia solani AG1-IB 7/3/14</strain>
    </source>
</reference>
<dbReference type="PROSITE" id="PS51016">
    <property type="entry name" value="MYTH4"/>
    <property type="match status" value="1"/>
</dbReference>
<dbReference type="Gene3D" id="1.25.40.530">
    <property type="entry name" value="MyTH4 domain"/>
    <property type="match status" value="1"/>
</dbReference>
<feature type="region of interest" description="Disordered" evidence="1">
    <location>
        <begin position="62"/>
        <end position="91"/>
    </location>
</feature>
<dbReference type="GO" id="GO:0005856">
    <property type="term" value="C:cytoskeleton"/>
    <property type="evidence" value="ECO:0007669"/>
    <property type="project" value="InterPro"/>
</dbReference>
<feature type="region of interest" description="Disordered" evidence="1">
    <location>
        <begin position="188"/>
        <end position="285"/>
    </location>
</feature>
<dbReference type="EMBL" id="LN679104">
    <property type="protein sequence ID" value="CEL60906.1"/>
    <property type="molecule type" value="Genomic_DNA"/>
</dbReference>
<feature type="region of interest" description="Disordered" evidence="1">
    <location>
        <begin position="976"/>
        <end position="1004"/>
    </location>
</feature>
<dbReference type="GO" id="GO:0005737">
    <property type="term" value="C:cytoplasm"/>
    <property type="evidence" value="ECO:0007669"/>
    <property type="project" value="TreeGrafter"/>
</dbReference>
<dbReference type="CDD" id="cd00201">
    <property type="entry name" value="WW"/>
    <property type="match status" value="1"/>
</dbReference>
<dbReference type="Proteomes" id="UP000059188">
    <property type="component" value="Unassembled WGS sequence"/>
</dbReference>
<dbReference type="InterPro" id="IPR000857">
    <property type="entry name" value="MyTH4_dom"/>
</dbReference>
<feature type="region of interest" description="Disordered" evidence="1">
    <location>
        <begin position="305"/>
        <end position="446"/>
    </location>
</feature>
<dbReference type="SMART" id="SM00456">
    <property type="entry name" value="WW"/>
    <property type="match status" value="1"/>
</dbReference>
<feature type="domain" description="MyTH4" evidence="4">
    <location>
        <begin position="561"/>
        <end position="760"/>
    </location>
</feature>
<feature type="compositionally biased region" description="Polar residues" evidence="1">
    <location>
        <begin position="70"/>
        <end position="84"/>
    </location>
</feature>
<sequence length="1004" mass="109979">MKATMSHWSRVLRRLHKRRKTEHIASSTDQVFLTLPLPIANPGPITRDISVLRVHNPKVSSMDDRHFQKSHYTNSSSDSSQRWTTADEGPMASDPTAWGSNFWVTIIDPQSQNHFYACPATGECSWDPPAGNFVLPPSSEGEWWELQDESRSLPYYYHTRTGETSWTRPKGAFIISLGIVQTTTLGRRLSRTHQPVGSVASSSVATIPEEEPPKSRARSSSASMRRTTSDHLRPHIASLPPIPSSPHTSASAVDLSPNQDGRLDPGKPPRTRTVSTGARSVGRSGGAAYLQGQTEHSLDAAAAGIVSSGSPDSKVVPGEFASTTRMVVPDREREKSPSPRAKAKWAPPLGPTDKDGKSKPSNKRGKEPESDTSDVDLRVVSGASKASSGGASADAANGTTGGLGLPPSMRPMSEQFVRPQAQVDDPAPSRATFDAGSRPTTDTAHPSVDARQTVEYAVHSLSSDVRPPRMSARDLKIGNPILDPEAAASMSPINRERTRPIPVEGMGTKRLSTGDHRMLPRQLAEDIQQFQVSDFARRYFSTHRTGLIFRRRVPVEQLMVWQKQPLTSPLLILNRSLHKNAVLVFKVIQRIMGDRERDRPVGVRVPTSESLLSSSSSLNDPSISPGRRSKSGSKPGTTGGKSSGLSSGDVLEEERWLLAEGIEHGELRDEIYCQVVKQLTDNPSPESAFRGWQLLCVLLVTFPPSKNFEGYLRSFMLTKIKQTEGRIDVMAKYCLHRLPVIAKKGPRGKPPTATEITNAADSAFNPSTFGESLSAIMRLQERTYADSKVPIILPFLADGILALGGTKSEGIFRIPGDADEVSDLRVRIDKGFYNLEGIDDCNVPASLFKLWLRELQEPLIPADMYNACIQASEDPERVVDLVRELPTNNRRVLLFVISFLQLFLPESVQSVTKMTSANMALVMAPNLLRCDSESMAVVFTNARFEHMFVHNLLCHLKCSKVDPDYVPIHGLGAASSKGSLGQRMSQRPRTKSSAHRESAPLGHA</sequence>
<dbReference type="SMART" id="SM00324">
    <property type="entry name" value="RhoGAP"/>
    <property type="match status" value="1"/>
</dbReference>
<protein>
    <submittedName>
        <fullName evidence="5">Rho GTPase-activating protein 39</fullName>
    </submittedName>
</protein>
<evidence type="ECO:0000259" key="4">
    <source>
        <dbReference type="PROSITE" id="PS51016"/>
    </source>
</evidence>
<dbReference type="SUPFAM" id="SSF51045">
    <property type="entry name" value="WW domain"/>
    <property type="match status" value="1"/>
</dbReference>
<feature type="compositionally biased region" description="Low complexity" evidence="1">
    <location>
        <begin position="606"/>
        <end position="625"/>
    </location>
</feature>
<dbReference type="Pfam" id="PF00784">
    <property type="entry name" value="MyTH4"/>
    <property type="match status" value="1"/>
</dbReference>